<dbReference type="AlphaFoldDB" id="A0A2H0UMC9"/>
<gene>
    <name evidence="2" type="ORF">COU11_02830</name>
</gene>
<comment type="caution">
    <text evidence="2">The sequence shown here is derived from an EMBL/GenBank/DDBJ whole genome shotgun (WGS) entry which is preliminary data.</text>
</comment>
<proteinExistence type="predicted"/>
<organism evidence="2 3">
    <name type="scientific">Candidatus Harrisonbacteria bacterium CG10_big_fil_rev_8_21_14_0_10_49_15</name>
    <dbReference type="NCBI Taxonomy" id="1974587"/>
    <lineage>
        <taxon>Bacteria</taxon>
        <taxon>Candidatus Harrisoniibacteriota</taxon>
    </lineage>
</organism>
<dbReference type="EMBL" id="PFBD01000022">
    <property type="protein sequence ID" value="PIR86925.1"/>
    <property type="molecule type" value="Genomic_DNA"/>
</dbReference>
<reference evidence="3" key="1">
    <citation type="submission" date="2017-09" db="EMBL/GenBank/DDBJ databases">
        <title>Depth-based differentiation of microbial function through sediment-hosted aquifers and enrichment of novel symbionts in the deep terrestrial subsurface.</title>
        <authorList>
            <person name="Probst A.J."/>
            <person name="Ladd B."/>
            <person name="Jarett J.K."/>
            <person name="Geller-Mcgrath D.E."/>
            <person name="Sieber C.M.K."/>
            <person name="Emerson J.B."/>
            <person name="Anantharaman K."/>
            <person name="Thomas B.C."/>
            <person name="Malmstrom R."/>
            <person name="Stieglmeier M."/>
            <person name="Klingl A."/>
            <person name="Woyke T."/>
            <person name="Ryan C.M."/>
            <person name="Banfield J.F."/>
        </authorList>
    </citation>
    <scope>NUCLEOTIDE SEQUENCE [LARGE SCALE GENOMIC DNA]</scope>
</reference>
<feature type="region of interest" description="Disordered" evidence="1">
    <location>
        <begin position="299"/>
        <end position="322"/>
    </location>
</feature>
<evidence type="ECO:0000313" key="3">
    <source>
        <dbReference type="Proteomes" id="UP000229526"/>
    </source>
</evidence>
<dbReference type="Proteomes" id="UP000229526">
    <property type="component" value="Unassembled WGS sequence"/>
</dbReference>
<name>A0A2H0UMC9_9BACT</name>
<evidence type="ECO:0000256" key="1">
    <source>
        <dbReference type="SAM" id="MobiDB-lite"/>
    </source>
</evidence>
<evidence type="ECO:0000313" key="2">
    <source>
        <dbReference type="EMBL" id="PIR86925.1"/>
    </source>
</evidence>
<protein>
    <submittedName>
        <fullName evidence="2">Uncharacterized protein</fullName>
    </submittedName>
</protein>
<sequence length="334" mass="38774">MASFEGQTHFYMRVPVKQRNMIEAAFLGYYPDVELIEIEDYMDKLPQNITDLERRGLDIWCTEFYLNKHPALPIKTYKVFESPDEQHQFDPMSSFLEVMGKIKQGEYLGMQILVEPLHRNYAQRFDPVIEELREPKYGKEKMGAGEFTFQPMMMKSPGETETLKQIEENLAKPLFVLVVRVAYMAPKPTFYDGLARRGLRGAFNQYSSADLNYFKDNVKNGTKPGFWDFPYVYPEQRRRIRKQRNLKLYLGRGFGTHDNLPEIILYSHWLAFNLNLEKSIISSEGLASLFHPPTQMVLTAPHTERSESRKVGPSSGLPIYGDESALEKFLPKES</sequence>
<accession>A0A2H0UMC9</accession>